<dbReference type="GO" id="GO:0005829">
    <property type="term" value="C:cytosol"/>
    <property type="evidence" value="ECO:0007669"/>
    <property type="project" value="UniProtKB-ARBA"/>
</dbReference>
<gene>
    <name evidence="3" type="ORF">LHA35_07690</name>
</gene>
<dbReference type="AlphaFoldDB" id="A0A9X1IB78"/>
<dbReference type="EMBL" id="JAJAQI010000009">
    <property type="protein sequence ID" value="MCB4821610.1"/>
    <property type="molecule type" value="Genomic_DNA"/>
</dbReference>
<evidence type="ECO:0000313" key="4">
    <source>
        <dbReference type="Proteomes" id="UP001139311"/>
    </source>
</evidence>
<dbReference type="PANTHER" id="PTHR43364:SF4">
    <property type="entry name" value="NAD(P)-LINKED OXIDOREDUCTASE SUPERFAMILY PROTEIN"/>
    <property type="match status" value="1"/>
</dbReference>
<dbReference type="InterPro" id="IPR023210">
    <property type="entry name" value="NADP_OxRdtase_dom"/>
</dbReference>
<reference evidence="3" key="1">
    <citation type="submission" date="2021-10" db="EMBL/GenBank/DDBJ databases">
        <title>Roseicella aerolatum sp. nov., isolated from aerosols of e-waste dismantling site.</title>
        <authorList>
            <person name="Qin T."/>
        </authorList>
    </citation>
    <scope>NUCLEOTIDE SEQUENCE</scope>
    <source>
        <strain evidence="3">GB24</strain>
    </source>
</reference>
<comment type="caution">
    <text evidence="3">The sequence shown here is derived from an EMBL/GenBank/DDBJ whole genome shotgun (WGS) entry which is preliminary data.</text>
</comment>
<dbReference type="Proteomes" id="UP001139311">
    <property type="component" value="Unassembled WGS sequence"/>
</dbReference>
<protein>
    <submittedName>
        <fullName evidence="3">Aldo/keto reductase</fullName>
    </submittedName>
</protein>
<dbReference type="FunFam" id="3.20.20.100:FF:000004">
    <property type="entry name" value="Oxidoreductase, aldo/keto reductase"/>
    <property type="match status" value="1"/>
</dbReference>
<sequence length="336" mass="36495">MEYRTLGRSGLSVSRLCLGTMMFGGPTDASASARLIARAAEAGINFLDTADAYNGGRSEEVVGQAIAGNRHAWVLATKIANRVGKGPNEGGLSRTWVMQGTEACLKRLGTDVIDILYLHKEDHATPLDITVRAIGDLVRAGKIRHFGVSNYRSWRIAEICRLCDDLGIDRPVVSQPYYNALNRQPEVEQIPAAAHYGLGIFPYSPLARGVLTAKYRPGEAPEPGSRAARQDRRILETELRPESLEIAQRIRDHAAAKGASPAHLAINWVLNNRLVTGCILGPRTEAHLEDYLAALAYRFTAEDEALIDGLVAPGHPSTPGYNDPQYPIEGRIPATG</sequence>
<name>A0A9X1IB78_9PROT</name>
<dbReference type="PANTHER" id="PTHR43364">
    <property type="entry name" value="NADH-SPECIFIC METHYLGLYOXAL REDUCTASE-RELATED"/>
    <property type="match status" value="1"/>
</dbReference>
<dbReference type="InterPro" id="IPR036812">
    <property type="entry name" value="NAD(P)_OxRdtase_dom_sf"/>
</dbReference>
<dbReference type="Gene3D" id="3.20.20.100">
    <property type="entry name" value="NADP-dependent oxidoreductase domain"/>
    <property type="match status" value="1"/>
</dbReference>
<dbReference type="SUPFAM" id="SSF51430">
    <property type="entry name" value="NAD(P)-linked oxidoreductase"/>
    <property type="match status" value="1"/>
</dbReference>
<evidence type="ECO:0000259" key="2">
    <source>
        <dbReference type="Pfam" id="PF00248"/>
    </source>
</evidence>
<feature type="domain" description="NADP-dependent oxidoreductase" evidence="2">
    <location>
        <begin position="15"/>
        <end position="310"/>
    </location>
</feature>
<dbReference type="RefSeq" id="WP_226606579.1">
    <property type="nucleotide sequence ID" value="NZ_JAJAQI010000009.1"/>
</dbReference>
<keyword evidence="1" id="KW-0560">Oxidoreductase</keyword>
<organism evidence="3 4">
    <name type="scientific">Roseicella aerolata</name>
    <dbReference type="NCBI Taxonomy" id="2883479"/>
    <lineage>
        <taxon>Bacteria</taxon>
        <taxon>Pseudomonadati</taxon>
        <taxon>Pseudomonadota</taxon>
        <taxon>Alphaproteobacteria</taxon>
        <taxon>Acetobacterales</taxon>
        <taxon>Roseomonadaceae</taxon>
        <taxon>Roseicella</taxon>
    </lineage>
</organism>
<dbReference type="InterPro" id="IPR050523">
    <property type="entry name" value="AKR_Detox_Biosynth"/>
</dbReference>
<dbReference type="GO" id="GO:0016491">
    <property type="term" value="F:oxidoreductase activity"/>
    <property type="evidence" value="ECO:0007669"/>
    <property type="project" value="UniProtKB-KW"/>
</dbReference>
<evidence type="ECO:0000256" key="1">
    <source>
        <dbReference type="ARBA" id="ARBA00023002"/>
    </source>
</evidence>
<proteinExistence type="predicted"/>
<keyword evidence="4" id="KW-1185">Reference proteome</keyword>
<dbReference type="Pfam" id="PF00248">
    <property type="entry name" value="Aldo_ket_red"/>
    <property type="match status" value="1"/>
</dbReference>
<accession>A0A9X1IB78</accession>
<evidence type="ECO:0000313" key="3">
    <source>
        <dbReference type="EMBL" id="MCB4821610.1"/>
    </source>
</evidence>